<dbReference type="EMBL" id="JAPWTK010000114">
    <property type="protein sequence ID" value="KAJ8949634.1"/>
    <property type="molecule type" value="Genomic_DNA"/>
</dbReference>
<feature type="compositionally biased region" description="Polar residues" evidence="1">
    <location>
        <begin position="213"/>
        <end position="224"/>
    </location>
</feature>
<accession>A0AAV8YDB1</accession>
<organism evidence="2 3">
    <name type="scientific">Aromia moschata</name>
    <dbReference type="NCBI Taxonomy" id="1265417"/>
    <lineage>
        <taxon>Eukaryota</taxon>
        <taxon>Metazoa</taxon>
        <taxon>Ecdysozoa</taxon>
        <taxon>Arthropoda</taxon>
        <taxon>Hexapoda</taxon>
        <taxon>Insecta</taxon>
        <taxon>Pterygota</taxon>
        <taxon>Neoptera</taxon>
        <taxon>Endopterygota</taxon>
        <taxon>Coleoptera</taxon>
        <taxon>Polyphaga</taxon>
        <taxon>Cucujiformia</taxon>
        <taxon>Chrysomeloidea</taxon>
        <taxon>Cerambycidae</taxon>
        <taxon>Cerambycinae</taxon>
        <taxon>Callichromatini</taxon>
        <taxon>Aromia</taxon>
    </lineage>
</organism>
<keyword evidence="3" id="KW-1185">Reference proteome</keyword>
<evidence type="ECO:0000256" key="1">
    <source>
        <dbReference type="SAM" id="MobiDB-lite"/>
    </source>
</evidence>
<name>A0AAV8YDB1_9CUCU</name>
<protein>
    <submittedName>
        <fullName evidence="2">Uncharacterized protein</fullName>
    </submittedName>
</protein>
<evidence type="ECO:0000313" key="3">
    <source>
        <dbReference type="Proteomes" id="UP001162162"/>
    </source>
</evidence>
<dbReference type="PANTHER" id="PTHR45823">
    <property type="entry name" value="T-SNARE COILED-COIL HOMOLOGY DOMAIN-CONTAINING PROTEIN"/>
    <property type="match status" value="1"/>
</dbReference>
<feature type="compositionally biased region" description="Basic and acidic residues" evidence="1">
    <location>
        <begin position="200"/>
        <end position="211"/>
    </location>
</feature>
<comment type="caution">
    <text evidence="2">The sequence shown here is derived from an EMBL/GenBank/DDBJ whole genome shotgun (WGS) entry which is preliminary data.</text>
</comment>
<gene>
    <name evidence="2" type="ORF">NQ318_007399</name>
</gene>
<reference evidence="2" key="1">
    <citation type="journal article" date="2023" name="Insect Mol. Biol.">
        <title>Genome sequencing provides insights into the evolution of gene families encoding plant cell wall-degrading enzymes in longhorned beetles.</title>
        <authorList>
            <person name="Shin N.R."/>
            <person name="Okamura Y."/>
            <person name="Kirsch R."/>
            <person name="Pauchet Y."/>
        </authorList>
    </citation>
    <scope>NUCLEOTIDE SEQUENCE</scope>
    <source>
        <strain evidence="2">AMC_N1</strain>
    </source>
</reference>
<dbReference type="PANTHER" id="PTHR45823:SF1">
    <property type="entry name" value="T-SNARE COILED-COIL HOMOLOGY DOMAIN-CONTAINING PROTEIN"/>
    <property type="match status" value="1"/>
</dbReference>
<evidence type="ECO:0000313" key="2">
    <source>
        <dbReference type="EMBL" id="KAJ8949634.1"/>
    </source>
</evidence>
<sequence length="245" mass="29001">MATPLVLPLRGQAPEIPEQQSFPKEQQNDYNIIVGALEIRYRYKYLRQVYQSQLKSRQQSRKYEADIEHFIHLAYPQAPKEFLEQIGIQTFVDGILDNEMQQALRLGRHITISDLLVATLEFEAAKKAPRSYKPRVRQVKFDECQSFNETMEKIIRELNEMRQSNSPQKETRLCYKSHSRANSPDRQLQHPVRQLQRSRSLNERKWREEIRTPMTSQQRNNRSPTPDRRSLSFLECTGVITHMVM</sequence>
<dbReference type="Proteomes" id="UP001162162">
    <property type="component" value="Unassembled WGS sequence"/>
</dbReference>
<dbReference type="AlphaFoldDB" id="A0AAV8YDB1"/>
<proteinExistence type="predicted"/>
<feature type="region of interest" description="Disordered" evidence="1">
    <location>
        <begin position="178"/>
        <end position="230"/>
    </location>
</feature>